<organism evidence="2">
    <name type="scientific">mine drainage metagenome</name>
    <dbReference type="NCBI Taxonomy" id="410659"/>
    <lineage>
        <taxon>unclassified sequences</taxon>
        <taxon>metagenomes</taxon>
        <taxon>ecological metagenomes</taxon>
    </lineage>
</organism>
<proteinExistence type="predicted"/>
<reference evidence="2" key="2">
    <citation type="journal article" date="2014" name="ISME J.">
        <title>Microbial stratification in low pH oxic and suboxic macroscopic growths along an acid mine drainage.</title>
        <authorList>
            <person name="Mendez-Garcia C."/>
            <person name="Mesa V."/>
            <person name="Sprenger R.R."/>
            <person name="Richter M."/>
            <person name="Diez M.S."/>
            <person name="Solano J."/>
            <person name="Bargiela R."/>
            <person name="Golyshina O.V."/>
            <person name="Manteca A."/>
            <person name="Ramos J.L."/>
            <person name="Gallego J.R."/>
            <person name="Llorente I."/>
            <person name="Martins Dos Santos V.A."/>
            <person name="Jensen O.N."/>
            <person name="Pelaez A.I."/>
            <person name="Sanchez J."/>
            <person name="Ferrer M."/>
        </authorList>
    </citation>
    <scope>NUCLEOTIDE SEQUENCE</scope>
</reference>
<reference evidence="2" key="1">
    <citation type="submission" date="2013-08" db="EMBL/GenBank/DDBJ databases">
        <authorList>
            <person name="Mendez C."/>
            <person name="Richter M."/>
            <person name="Ferrer M."/>
            <person name="Sanchez J."/>
        </authorList>
    </citation>
    <scope>NUCLEOTIDE SEQUENCE</scope>
</reference>
<dbReference type="Gene3D" id="3.20.20.70">
    <property type="entry name" value="Aldolase class I"/>
    <property type="match status" value="1"/>
</dbReference>
<keyword evidence="1" id="KW-0004">4Fe-4S</keyword>
<dbReference type="GO" id="GO:0051539">
    <property type="term" value="F:4 iron, 4 sulfur cluster binding"/>
    <property type="evidence" value="ECO:0007669"/>
    <property type="project" value="UniProtKB-KW"/>
</dbReference>
<dbReference type="PANTHER" id="PTHR30538">
    <property type="entry name" value="LYSINE 2,3-AMINOMUTASE-RELATED"/>
    <property type="match status" value="1"/>
</dbReference>
<feature type="non-terminal residue" evidence="2">
    <location>
        <position position="1"/>
    </location>
</feature>
<evidence type="ECO:0000313" key="2">
    <source>
        <dbReference type="EMBL" id="EQD60379.1"/>
    </source>
</evidence>
<protein>
    <submittedName>
        <fullName evidence="2">Lysine 2,3-aminomutase</fullName>
    </submittedName>
</protein>
<evidence type="ECO:0000256" key="1">
    <source>
        <dbReference type="ARBA" id="ARBA00022485"/>
    </source>
</evidence>
<keyword evidence="1" id="KW-0408">Iron</keyword>
<comment type="caution">
    <text evidence="2">The sequence shown here is derived from an EMBL/GenBank/DDBJ whole genome shotgun (WGS) entry which is preliminary data.</text>
</comment>
<dbReference type="PANTHER" id="PTHR30538:SF1">
    <property type="entry name" value="L-LYSINE 2,3-AMINOMUTASE"/>
    <property type="match status" value="1"/>
</dbReference>
<dbReference type="AlphaFoldDB" id="T1C4Y9"/>
<gene>
    <name evidence="2" type="ORF">B2A_03707</name>
</gene>
<name>T1C4Y9_9ZZZZ</name>
<keyword evidence="1" id="KW-0479">Metal-binding</keyword>
<dbReference type="InterPro" id="IPR013785">
    <property type="entry name" value="Aldolase_TIM"/>
</dbReference>
<sequence>GVLPYYLHQIDHVQGTLHFEVDDARALELVDALRQRLPGYLLPRLVREEPGQPAKTPLQSP</sequence>
<dbReference type="EMBL" id="AUZZ01002468">
    <property type="protein sequence ID" value="EQD60379.1"/>
    <property type="molecule type" value="Genomic_DNA"/>
</dbReference>
<keyword evidence="1" id="KW-0411">Iron-sulfur</keyword>
<accession>T1C4Y9</accession>
<dbReference type="InterPro" id="IPR003739">
    <property type="entry name" value="Lys_aminomutase/Glu_NH3_mut"/>
</dbReference>